<name>G8R1M9_OWEHD</name>
<dbReference type="PANTHER" id="PTHR28139">
    <property type="entry name" value="UPF0768 PROTEIN YBL029C-A"/>
    <property type="match status" value="1"/>
</dbReference>
<dbReference type="eggNOG" id="ENOG5033D8T">
    <property type="taxonomic scope" value="Bacteria"/>
</dbReference>
<dbReference type="RefSeq" id="WP_014201129.1">
    <property type="nucleotide sequence ID" value="NC_016599.1"/>
</dbReference>
<evidence type="ECO:0000313" key="2">
    <source>
        <dbReference type="Proteomes" id="UP000005631"/>
    </source>
</evidence>
<dbReference type="STRING" id="926562.Oweho_0755"/>
<dbReference type="HOGENOM" id="CLU_159385_2_1_10"/>
<accession>G8R1M9</accession>
<gene>
    <name evidence="1" type="ordered locus">Oweho_0755</name>
</gene>
<organism evidence="1 2">
    <name type="scientific">Owenweeksia hongkongensis (strain DSM 17368 / CIP 108786 / JCM 12287 / NRRL B-23963 / UST20020801)</name>
    <dbReference type="NCBI Taxonomy" id="926562"/>
    <lineage>
        <taxon>Bacteria</taxon>
        <taxon>Pseudomonadati</taxon>
        <taxon>Bacteroidota</taxon>
        <taxon>Flavobacteriia</taxon>
        <taxon>Flavobacteriales</taxon>
        <taxon>Owenweeksiaceae</taxon>
        <taxon>Owenweeksia</taxon>
    </lineage>
</organism>
<proteinExistence type="predicted"/>
<keyword evidence="2" id="KW-1185">Reference proteome</keyword>
<sequence>MIFIFGYHPITKIEGPVEEHECPNCHNTKHWLLGKMTYYINVFFIPLIPTRTEHFKICPICKFKNEITREDFSIAKDFANLNKEAVHSDMTEQEYEKRLKQLHT</sequence>
<protein>
    <recommendedName>
        <fullName evidence="3">Zinc-ribbon 15 domain-containing protein</fullName>
    </recommendedName>
</protein>
<evidence type="ECO:0000313" key="1">
    <source>
        <dbReference type="EMBL" id="AEV31768.1"/>
    </source>
</evidence>
<dbReference type="AlphaFoldDB" id="G8R1M9"/>
<dbReference type="KEGG" id="oho:Oweho_0755"/>
<dbReference type="Proteomes" id="UP000005631">
    <property type="component" value="Chromosome"/>
</dbReference>
<dbReference type="OrthoDB" id="766141at2"/>
<dbReference type="PANTHER" id="PTHR28139:SF1">
    <property type="entry name" value="UPF0768 PROTEIN YBL029C-A"/>
    <property type="match status" value="1"/>
</dbReference>
<evidence type="ECO:0008006" key="3">
    <source>
        <dbReference type="Google" id="ProtNLM"/>
    </source>
</evidence>
<reference evidence="1 2" key="1">
    <citation type="journal article" date="2012" name="Stand. Genomic Sci.">
        <title>Genome sequence of the orange-pigmented seawater bacterium Owenweeksia hongkongensis type strain (UST20020801(T)).</title>
        <authorList>
            <person name="Riedel T."/>
            <person name="Held B."/>
            <person name="Nolan M."/>
            <person name="Lucas S."/>
            <person name="Lapidus A."/>
            <person name="Tice H."/>
            <person name="Del Rio T.G."/>
            <person name="Cheng J.F."/>
            <person name="Han C."/>
            <person name="Tapia R."/>
            <person name="Goodwin L.A."/>
            <person name="Pitluck S."/>
            <person name="Liolios K."/>
            <person name="Mavromatis K."/>
            <person name="Pagani I."/>
            <person name="Ivanova N."/>
            <person name="Mikhailova N."/>
            <person name="Pati A."/>
            <person name="Chen A."/>
            <person name="Palaniappan K."/>
            <person name="Rohde M."/>
            <person name="Tindall B.J."/>
            <person name="Detter J.C."/>
            <person name="Goker M."/>
            <person name="Woyke T."/>
            <person name="Bristow J."/>
            <person name="Eisen J.A."/>
            <person name="Markowitz V."/>
            <person name="Hugenholtz P."/>
            <person name="Klenk H.P."/>
            <person name="Kyrpides N.C."/>
        </authorList>
    </citation>
    <scope>NUCLEOTIDE SEQUENCE</scope>
    <source>
        <strain evidence="2">DSM 17368 / JCM 12287 / NRRL B-23963</strain>
    </source>
</reference>
<dbReference type="EMBL" id="CP003156">
    <property type="protein sequence ID" value="AEV31768.1"/>
    <property type="molecule type" value="Genomic_DNA"/>
</dbReference>